<keyword evidence="7" id="KW-1185">Reference proteome</keyword>
<dbReference type="InterPro" id="IPR036259">
    <property type="entry name" value="MFS_trans_sf"/>
</dbReference>
<feature type="transmembrane region" description="Helical" evidence="5">
    <location>
        <begin position="145"/>
        <end position="166"/>
    </location>
</feature>
<feature type="region of interest" description="Disordered" evidence="4">
    <location>
        <begin position="203"/>
        <end position="225"/>
    </location>
</feature>
<accession>A0ABZ2MAD1</accession>
<feature type="transmembrane region" description="Helical" evidence="5">
    <location>
        <begin position="45"/>
        <end position="66"/>
    </location>
</feature>
<organism evidence="6 7">
    <name type="scientific">Pendulispora albinea</name>
    <dbReference type="NCBI Taxonomy" id="2741071"/>
    <lineage>
        <taxon>Bacteria</taxon>
        <taxon>Pseudomonadati</taxon>
        <taxon>Myxococcota</taxon>
        <taxon>Myxococcia</taxon>
        <taxon>Myxococcales</taxon>
        <taxon>Sorangiineae</taxon>
        <taxon>Pendulisporaceae</taxon>
        <taxon>Pendulispora</taxon>
    </lineage>
</organism>
<protein>
    <submittedName>
        <fullName evidence="6">MFS transporter</fullName>
    </submittedName>
</protein>
<keyword evidence="1 5" id="KW-0812">Transmembrane</keyword>
<feature type="transmembrane region" description="Helical" evidence="5">
    <location>
        <begin position="390"/>
        <end position="409"/>
    </location>
</feature>
<proteinExistence type="predicted"/>
<gene>
    <name evidence="6" type="ORF">LZC94_19875</name>
</gene>
<dbReference type="Proteomes" id="UP001370348">
    <property type="component" value="Chromosome"/>
</dbReference>
<feature type="compositionally biased region" description="Basic and acidic residues" evidence="4">
    <location>
        <begin position="213"/>
        <end position="222"/>
    </location>
</feature>
<name>A0ABZ2MAD1_9BACT</name>
<sequence length="417" mass="42006">MPTYRALLARKGVVRLFGAAALSRITTSMFGLSVLLAVLHARGSYAAAGSVLTCHALALALCAPVSGRLADRFGPRPALSVAIAVHAMGYVALLAALRANAPFPHLALAAMVTGASTPPASPITRAQWPSRIPADSLRAIYAMDAALNSAAFVAGPLVVAALTLAVSPHATLALAACAKIAGDCLLATSPTLARVAPTASARIEPRAPAGLEPDPRAAPRAHDGRRHGLRRLVGPVAEPQVFLLLGITALDTFGFGAMHVGGAIVAHGEGAAGLLSSALAVGEVAGGLAFGARTWAGTARAQLTALHLATGALLAGMSAVRGFAGLGVLYFACGLLAGARDSLDQMALGDAAPAGYRTETFAWLATFMWTGYGAGTFVSGQLQARAGTTAVYLAAALAGLLAALLATRLRALSPRPA</sequence>
<dbReference type="SUPFAM" id="SSF103473">
    <property type="entry name" value="MFS general substrate transporter"/>
    <property type="match status" value="1"/>
</dbReference>
<evidence type="ECO:0000256" key="2">
    <source>
        <dbReference type="ARBA" id="ARBA00022989"/>
    </source>
</evidence>
<reference evidence="6 7" key="1">
    <citation type="submission" date="2021-12" db="EMBL/GenBank/DDBJ databases">
        <title>Discovery of the Pendulisporaceae a myxobacterial family with distinct sporulation behavior and unique specialized metabolism.</title>
        <authorList>
            <person name="Garcia R."/>
            <person name="Popoff A."/>
            <person name="Bader C.D."/>
            <person name="Loehr J."/>
            <person name="Walesch S."/>
            <person name="Walt C."/>
            <person name="Boldt J."/>
            <person name="Bunk B."/>
            <person name="Haeckl F.J.F.P.J."/>
            <person name="Gunesch A.P."/>
            <person name="Birkelbach J."/>
            <person name="Nuebel U."/>
            <person name="Pietschmann T."/>
            <person name="Bach T."/>
            <person name="Mueller R."/>
        </authorList>
    </citation>
    <scope>NUCLEOTIDE SEQUENCE [LARGE SCALE GENOMIC DNA]</scope>
    <source>
        <strain evidence="6 7">MSr11954</strain>
    </source>
</reference>
<keyword evidence="3 5" id="KW-0472">Membrane</keyword>
<evidence type="ECO:0000256" key="4">
    <source>
        <dbReference type="SAM" id="MobiDB-lite"/>
    </source>
</evidence>
<dbReference type="Pfam" id="PF07690">
    <property type="entry name" value="MFS_1"/>
    <property type="match status" value="1"/>
</dbReference>
<evidence type="ECO:0000256" key="1">
    <source>
        <dbReference type="ARBA" id="ARBA00022692"/>
    </source>
</evidence>
<feature type="transmembrane region" description="Helical" evidence="5">
    <location>
        <begin position="78"/>
        <end position="97"/>
    </location>
</feature>
<dbReference type="EMBL" id="CP089984">
    <property type="protein sequence ID" value="WXB19474.1"/>
    <property type="molecule type" value="Genomic_DNA"/>
</dbReference>
<evidence type="ECO:0000313" key="6">
    <source>
        <dbReference type="EMBL" id="WXB19474.1"/>
    </source>
</evidence>
<feature type="transmembrane region" description="Helical" evidence="5">
    <location>
        <begin position="312"/>
        <end position="339"/>
    </location>
</feature>
<dbReference type="PANTHER" id="PTHR23542">
    <property type="match status" value="1"/>
</dbReference>
<feature type="transmembrane region" description="Helical" evidence="5">
    <location>
        <begin position="12"/>
        <end position="39"/>
    </location>
</feature>
<evidence type="ECO:0000256" key="3">
    <source>
        <dbReference type="ARBA" id="ARBA00023136"/>
    </source>
</evidence>
<evidence type="ECO:0000256" key="5">
    <source>
        <dbReference type="SAM" id="Phobius"/>
    </source>
</evidence>
<keyword evidence="2 5" id="KW-1133">Transmembrane helix</keyword>
<dbReference type="RefSeq" id="WP_394829089.1">
    <property type="nucleotide sequence ID" value="NZ_CP089984.1"/>
</dbReference>
<dbReference type="InterPro" id="IPR011701">
    <property type="entry name" value="MFS"/>
</dbReference>
<feature type="transmembrane region" description="Helical" evidence="5">
    <location>
        <begin position="272"/>
        <end position="292"/>
    </location>
</feature>
<dbReference type="Gene3D" id="1.20.1250.20">
    <property type="entry name" value="MFS general substrate transporter like domains"/>
    <property type="match status" value="1"/>
</dbReference>
<feature type="transmembrane region" description="Helical" evidence="5">
    <location>
        <begin position="360"/>
        <end position="378"/>
    </location>
</feature>
<feature type="transmembrane region" description="Helical" evidence="5">
    <location>
        <begin position="241"/>
        <end position="265"/>
    </location>
</feature>
<dbReference type="PANTHER" id="PTHR23542:SF1">
    <property type="entry name" value="MAJOR FACILITATOR SUPERFAMILY (MFS) PROFILE DOMAIN-CONTAINING PROTEIN"/>
    <property type="match status" value="1"/>
</dbReference>
<evidence type="ECO:0000313" key="7">
    <source>
        <dbReference type="Proteomes" id="UP001370348"/>
    </source>
</evidence>